<dbReference type="InterPro" id="IPR012337">
    <property type="entry name" value="RNaseH-like_sf"/>
</dbReference>
<dbReference type="SMART" id="SM00479">
    <property type="entry name" value="EXOIII"/>
    <property type="match status" value="1"/>
</dbReference>
<dbReference type="EMBL" id="QZAJ01000700">
    <property type="protein sequence ID" value="THW07271.1"/>
    <property type="molecule type" value="Genomic_DNA"/>
</dbReference>
<gene>
    <name evidence="9" type="ORF">D6D24_09664</name>
</gene>
<keyword evidence="5" id="KW-0269">Exonuclease</keyword>
<evidence type="ECO:0000256" key="3">
    <source>
        <dbReference type="ARBA" id="ARBA00022722"/>
    </source>
</evidence>
<evidence type="ECO:0000256" key="4">
    <source>
        <dbReference type="ARBA" id="ARBA00022801"/>
    </source>
</evidence>
<reference evidence="9 10" key="1">
    <citation type="submission" date="2018-10" db="EMBL/GenBank/DDBJ databases">
        <title>Fifty Aureobasidium pullulans genomes reveal a recombining polyextremotolerant generalist.</title>
        <authorList>
            <person name="Gostincar C."/>
            <person name="Turk M."/>
            <person name="Zajc J."/>
            <person name="Gunde-Cimerman N."/>
        </authorList>
    </citation>
    <scope>NUCLEOTIDE SEQUENCE [LARGE SCALE GENOMIC DNA]</scope>
    <source>
        <strain evidence="9 10">EXF-11318</strain>
    </source>
</reference>
<keyword evidence="4" id="KW-0378">Hydrolase</keyword>
<comment type="caution">
    <text evidence="9">The sequence shown here is derived from an EMBL/GenBank/DDBJ whole genome shotgun (WGS) entry which is preliminary data.</text>
</comment>
<feature type="compositionally biased region" description="Basic and acidic residues" evidence="7">
    <location>
        <begin position="50"/>
        <end position="59"/>
    </location>
</feature>
<evidence type="ECO:0000256" key="2">
    <source>
        <dbReference type="ARBA" id="ARBA00006357"/>
    </source>
</evidence>
<dbReference type="CDD" id="cd06145">
    <property type="entry name" value="REX1_like"/>
    <property type="match status" value="1"/>
</dbReference>
<sequence length="760" mass="84108">MGYAETWNLSTRSIGNSNFENDDGTDLRTDAGKHKPIMSGGDSHSRGQKRKLDQQDGRELLGTGATLARLNGDGDSNQHPDSPATIQGGVSDDGGEWTTVDRSSKRHKRSIQQNYPQITHAPNARLQSFVKISDLQNLVLYLLADGSGPQWISVRHKKDIERVVCLMVPGLEADMFNANISLDPQQTSAAVVPEAKSENAETPPSKKLKITISPDDYYPVKLVSPKLPAPLQPFAEMFPHIWPVKTPGEFNRMHSPLQALLTSPLPKAKDEKKIKGPKPPREGAKWQNQRTPITEFLATREELMDNGYAIHPAYLRTDAERAAEKARRHKHCQSEEDGWINLPDISTLDEGIVPSDEIEQGSILQGRKVLTVDCEMITTSVERFALARVSFIDWDGNVVLDELVKPPGTVTDYLTQYSGITKEMMEGITQTLEELQAKLKDVLTPRTILLGHSLDSDLRALRMSFPFIVDTTLIYPHPKGPPQKSSLKWLTQKYLSREIQNRGPQGHDSVEDAKACLDLVKQKCEKGKMWGTSEATSESIFKRLSRAGLEEDRDEGGMLAEEEQKVGRTGAVVDWGDPKRGFGSAATCTVACESDADVVAGINRTINGTRDDEENAEHIPAGGCDFVWARLRELEALRGWWTRTTSADAAARLASTLATNGASEGENISTSSLADAVSRTTASVKAIYDSLPPKTAFIVYSGGGDPTEMRRLQSMQQQYKRDFQTMKWDELPIKWTDVEEQELKRAAMKARSGVGFVVCK</sequence>
<accession>A0A4S8V7M7</accession>
<keyword evidence="3" id="KW-0540">Nuclease</keyword>
<dbReference type="GO" id="GO:0003676">
    <property type="term" value="F:nucleic acid binding"/>
    <property type="evidence" value="ECO:0007669"/>
    <property type="project" value="InterPro"/>
</dbReference>
<evidence type="ECO:0000313" key="10">
    <source>
        <dbReference type="Proteomes" id="UP000308014"/>
    </source>
</evidence>
<dbReference type="FunFam" id="3.30.420.10:FF:000019">
    <property type="entry name" value="RNA exonuclease NEF-sp"/>
    <property type="match status" value="1"/>
</dbReference>
<comment type="similarity">
    <text evidence="2">Belongs to the REXO1/REXO3 family.</text>
</comment>
<organism evidence="9 10">
    <name type="scientific">Aureobasidium pullulans</name>
    <name type="common">Black yeast</name>
    <name type="synonym">Pullularia pullulans</name>
    <dbReference type="NCBI Taxonomy" id="5580"/>
    <lineage>
        <taxon>Eukaryota</taxon>
        <taxon>Fungi</taxon>
        <taxon>Dikarya</taxon>
        <taxon>Ascomycota</taxon>
        <taxon>Pezizomycotina</taxon>
        <taxon>Dothideomycetes</taxon>
        <taxon>Dothideomycetidae</taxon>
        <taxon>Dothideales</taxon>
        <taxon>Saccotheciaceae</taxon>
        <taxon>Aureobasidium</taxon>
    </lineage>
</organism>
<dbReference type="AlphaFoldDB" id="A0A4S8V7M7"/>
<evidence type="ECO:0000313" key="9">
    <source>
        <dbReference type="EMBL" id="THW07271.1"/>
    </source>
</evidence>
<feature type="domain" description="Exonuclease" evidence="8">
    <location>
        <begin position="368"/>
        <end position="529"/>
    </location>
</feature>
<dbReference type="Pfam" id="PF00929">
    <property type="entry name" value="RNase_T"/>
    <property type="match status" value="1"/>
</dbReference>
<feature type="region of interest" description="Disordered" evidence="7">
    <location>
        <begin position="267"/>
        <end position="288"/>
    </location>
</feature>
<protein>
    <recommendedName>
        <fullName evidence="8">Exonuclease domain-containing protein</fullName>
    </recommendedName>
</protein>
<keyword evidence="6" id="KW-0539">Nucleus</keyword>
<evidence type="ECO:0000256" key="6">
    <source>
        <dbReference type="ARBA" id="ARBA00023242"/>
    </source>
</evidence>
<evidence type="ECO:0000259" key="8">
    <source>
        <dbReference type="SMART" id="SM00479"/>
    </source>
</evidence>
<evidence type="ECO:0000256" key="7">
    <source>
        <dbReference type="SAM" id="MobiDB-lite"/>
    </source>
</evidence>
<dbReference type="InterPro" id="IPR013520">
    <property type="entry name" value="Ribonucl_H"/>
</dbReference>
<dbReference type="Proteomes" id="UP000308014">
    <property type="component" value="Unassembled WGS sequence"/>
</dbReference>
<name>A0A4S8V7M7_AURPU</name>
<dbReference type="SUPFAM" id="SSF53098">
    <property type="entry name" value="Ribonuclease H-like"/>
    <property type="match status" value="1"/>
</dbReference>
<dbReference type="InterPro" id="IPR047021">
    <property type="entry name" value="REXO1/3/4-like"/>
</dbReference>
<dbReference type="GO" id="GO:0005634">
    <property type="term" value="C:nucleus"/>
    <property type="evidence" value="ECO:0007669"/>
    <property type="project" value="UniProtKB-SubCell"/>
</dbReference>
<proteinExistence type="inferred from homology"/>
<dbReference type="PANTHER" id="PTHR12801">
    <property type="entry name" value="RNA EXONUCLEASE REXO1 / RECO3 FAMILY MEMBER-RELATED"/>
    <property type="match status" value="1"/>
</dbReference>
<evidence type="ECO:0000256" key="5">
    <source>
        <dbReference type="ARBA" id="ARBA00022839"/>
    </source>
</evidence>
<dbReference type="InterPro" id="IPR034922">
    <property type="entry name" value="REX1-like_exo"/>
</dbReference>
<feature type="region of interest" description="Disordered" evidence="7">
    <location>
        <begin position="1"/>
        <end position="119"/>
    </location>
</feature>
<dbReference type="InterPro" id="IPR036397">
    <property type="entry name" value="RNaseH_sf"/>
</dbReference>
<feature type="compositionally biased region" description="Basic and acidic residues" evidence="7">
    <location>
        <begin position="267"/>
        <end position="284"/>
    </location>
</feature>
<dbReference type="Gene3D" id="3.30.420.10">
    <property type="entry name" value="Ribonuclease H-like superfamily/Ribonuclease H"/>
    <property type="match status" value="1"/>
</dbReference>
<evidence type="ECO:0000256" key="1">
    <source>
        <dbReference type="ARBA" id="ARBA00004123"/>
    </source>
</evidence>
<dbReference type="PANTHER" id="PTHR12801:SF115">
    <property type="entry name" value="FI18136P1-RELATED"/>
    <property type="match status" value="1"/>
</dbReference>
<feature type="compositionally biased region" description="Polar residues" evidence="7">
    <location>
        <begin position="7"/>
        <end position="19"/>
    </location>
</feature>
<comment type="subcellular location">
    <subcellularLocation>
        <location evidence="1">Nucleus</location>
    </subcellularLocation>
</comment>
<dbReference type="GO" id="GO:0004527">
    <property type="term" value="F:exonuclease activity"/>
    <property type="evidence" value="ECO:0007669"/>
    <property type="project" value="UniProtKB-KW"/>
</dbReference>